<evidence type="ECO:0000313" key="1">
    <source>
        <dbReference type="EMBL" id="RGW96001.1"/>
    </source>
</evidence>
<organism evidence="1 2">
    <name type="scientific">Bacteroides stercoris</name>
    <dbReference type="NCBI Taxonomy" id="46506"/>
    <lineage>
        <taxon>Bacteria</taxon>
        <taxon>Pseudomonadati</taxon>
        <taxon>Bacteroidota</taxon>
        <taxon>Bacteroidia</taxon>
        <taxon>Bacteroidales</taxon>
        <taxon>Bacteroidaceae</taxon>
        <taxon>Bacteroides</taxon>
    </lineage>
</organism>
<dbReference type="AlphaFoldDB" id="A0A413DZV1"/>
<evidence type="ECO:0000313" key="2">
    <source>
        <dbReference type="Proteomes" id="UP000284777"/>
    </source>
</evidence>
<dbReference type="EMBL" id="QSBD01000019">
    <property type="protein sequence ID" value="RGW96001.1"/>
    <property type="molecule type" value="Genomic_DNA"/>
</dbReference>
<dbReference type="RefSeq" id="WP_117902454.1">
    <property type="nucleotide sequence ID" value="NZ_QSBD01000019.1"/>
</dbReference>
<sequence>MTTLDIALSFVISYVAGIVPADCFCNHKSMTEKLELCFKRAVNKWTNNPETQNAVGEHMRKYLPQLKDFIAHKPIGRHPKENDLLRLWAEEILNDTECNTFLLEHEHQIMALKLEEGCITAKEILEDTNNIKAQIEQLRNRGITKSSVYWEQWASGPNRIKLNTNILLAGREKEKQKVIESCNAPCCLYVEATSTKEAIAFVVAAIINESNVLAERAIVATNNETYKDIVENSNGMIFVTDIQENAHYVVSRRHTVILCVCPSDKNNEACTIHLPRLDREGFISSLVGSGVNEAKARSLAVDSARDISVLRNLLGFTDKIPVWQTTENIRLIIPALLLGEWHEEWQGDKDLVESITEKNYDNYIEEITPLLFADEAPLIRIGKIWKIKSPFDLLRQLGSYITSSHLDRFAEVVEWVLQDDDPDAEDKMNEKGLRWWQNKQAFSERIKEGVFQSLTLLSIVPCHIQDNKDWVDCFIENKFKDFDLKRYLTHRHNLQWLVEASPSSFIKFIQDDIKKGSPLLNQIMDVKHKDFSIIGTEIYYTELLFALEALAWDEQYLFDTTYILMHLCSYPNDSNYANKPINTLLSIYRFGLPQTYAPFETRLEILKSCATKHPKTISTLCVLLLKGLSEQVFMPNAHFRWRMRNRKESPNYIPSIPTTHVIAIVQLLLATSEFSVENIKEMVNLSFDNYLRSCRTMFLDAISKYKDKIKGNEEITDCLREKINWHLQYQKSNWALSKEELVPFEKLLSEIESDDILIKNKYLFENFLIKAPDYKDYDNDFLKKNKETREIRAKIIKQIINEKGLDAVWPFAETVKYKEGVANALFDLYGTDIRGEIYKKYCNGDLSKTFVNRYFSSIYSGQGESAYMSMIEELNSISQKHISIILSAPGYQQTLADFASTLNKDVEKEYWEDVNILSCPEEKYGNIIWKLCSVKRYTDILHIIRIKNDENTISTDIKIRVLCEMVTNGAWDILRSHMYEISDILKTISLPKDNTTKSLLLQMEFLIYDNLRHYMNAHEIHLIQEINKEPSLLMEIYALVFKADDGFEEECSQDNTQVKLKLTMANLAYRFIHNYHEVPCSDFSGEVDENALSKYFEELKRLAKQYHRTNIFPMIIGQILGNFRETEDYPSEMFCRFVEHFNDDRIDSEIRCALFNRRGMTTRSPFEGGTIERHHIQTFTKYRDKARYHSPRLTRIFEKLIKEYQQMAEKEDNEAKLLDITN</sequence>
<reference evidence="1 2" key="1">
    <citation type="submission" date="2018-08" db="EMBL/GenBank/DDBJ databases">
        <title>A genome reference for cultivated species of the human gut microbiota.</title>
        <authorList>
            <person name="Zou Y."/>
            <person name="Xue W."/>
            <person name="Luo G."/>
        </authorList>
    </citation>
    <scope>NUCLEOTIDE SEQUENCE [LARGE SCALE GENOMIC DNA]</scope>
    <source>
        <strain evidence="1 2">AF05-4</strain>
    </source>
</reference>
<protein>
    <submittedName>
        <fullName evidence="1">Uncharacterized protein</fullName>
    </submittedName>
</protein>
<dbReference type="Proteomes" id="UP000284777">
    <property type="component" value="Unassembled WGS sequence"/>
</dbReference>
<name>A0A413DZV1_BACSE</name>
<proteinExistence type="predicted"/>
<accession>A0A413DZV1</accession>
<comment type="caution">
    <text evidence="1">The sequence shown here is derived from an EMBL/GenBank/DDBJ whole genome shotgun (WGS) entry which is preliminary data.</text>
</comment>
<gene>
    <name evidence="1" type="ORF">DWV41_12180</name>
</gene>